<dbReference type="PANTHER" id="PTHR30353:SF0">
    <property type="entry name" value="TRANSMEMBRANE PROTEIN"/>
    <property type="match status" value="1"/>
</dbReference>
<evidence type="ECO:0000256" key="6">
    <source>
        <dbReference type="ARBA" id="ARBA00023136"/>
    </source>
</evidence>
<evidence type="ECO:0000256" key="3">
    <source>
        <dbReference type="ARBA" id="ARBA00022475"/>
    </source>
</evidence>
<keyword evidence="6" id="KW-0472">Membrane</keyword>
<evidence type="ECO:0000256" key="2">
    <source>
        <dbReference type="ARBA" id="ARBA00010792"/>
    </source>
</evidence>
<protein>
    <recommendedName>
        <fullName evidence="8">VTT domain-containing protein</fullName>
    </recommendedName>
</protein>
<dbReference type="Proteomes" id="UP001501532">
    <property type="component" value="Unassembled WGS sequence"/>
</dbReference>
<dbReference type="EMBL" id="BAAAUF010000010">
    <property type="protein sequence ID" value="GAA3033500.1"/>
    <property type="molecule type" value="Genomic_DNA"/>
</dbReference>
<evidence type="ECO:0000256" key="7">
    <source>
        <dbReference type="RuleBase" id="RU367016"/>
    </source>
</evidence>
<gene>
    <name evidence="9" type="ORF">GCM10010448_14590</name>
</gene>
<dbReference type="Pfam" id="PF09335">
    <property type="entry name" value="VTT_dom"/>
    <property type="match status" value="1"/>
</dbReference>
<comment type="subcellular location">
    <subcellularLocation>
        <location evidence="1 7">Cell membrane</location>
        <topology evidence="1 7">Multi-pass membrane protein</topology>
    </subcellularLocation>
</comment>
<comment type="caution">
    <text evidence="9">The sequence shown here is derived from an EMBL/GenBank/DDBJ whole genome shotgun (WGS) entry which is preliminary data.</text>
</comment>
<reference evidence="10" key="1">
    <citation type="journal article" date="2019" name="Int. J. Syst. Evol. Microbiol.">
        <title>The Global Catalogue of Microorganisms (GCM) 10K type strain sequencing project: providing services to taxonomists for standard genome sequencing and annotation.</title>
        <authorList>
            <consortium name="The Broad Institute Genomics Platform"/>
            <consortium name="The Broad Institute Genome Sequencing Center for Infectious Disease"/>
            <person name="Wu L."/>
            <person name="Ma J."/>
        </authorList>
    </citation>
    <scope>NUCLEOTIDE SEQUENCE [LARGE SCALE GENOMIC DNA]</scope>
    <source>
        <strain evidence="10">JCM 9091</strain>
    </source>
</reference>
<evidence type="ECO:0000259" key="8">
    <source>
        <dbReference type="Pfam" id="PF09335"/>
    </source>
</evidence>
<comment type="similarity">
    <text evidence="2 7">Belongs to the DedA family.</text>
</comment>
<evidence type="ECO:0000313" key="10">
    <source>
        <dbReference type="Proteomes" id="UP001501532"/>
    </source>
</evidence>
<sequence length="152" mass="15909">MPASAVAGALLGAQTGYLIGRRAGRALPARTRNRYLAEGMARAEDLLARYGHGKAVALARLIPVVRTVLNPLAGIAQTPPGTFTLRQVTGGPLWRVGPVLGGYALGASIPNVDQYLLPLVGVIVAVSPLPPALELVRPRRRARTVAAPSPRN</sequence>
<keyword evidence="10" id="KW-1185">Reference proteome</keyword>
<keyword evidence="3 7" id="KW-1003">Cell membrane</keyword>
<dbReference type="InterPro" id="IPR032816">
    <property type="entry name" value="VTT_dom"/>
</dbReference>
<organism evidence="9 10">
    <name type="scientific">Streptomyces glomeratus</name>
    <dbReference type="NCBI Taxonomy" id="284452"/>
    <lineage>
        <taxon>Bacteria</taxon>
        <taxon>Bacillati</taxon>
        <taxon>Actinomycetota</taxon>
        <taxon>Actinomycetes</taxon>
        <taxon>Kitasatosporales</taxon>
        <taxon>Streptomycetaceae</taxon>
        <taxon>Streptomyces</taxon>
    </lineage>
</organism>
<evidence type="ECO:0000313" key="9">
    <source>
        <dbReference type="EMBL" id="GAA3033500.1"/>
    </source>
</evidence>
<accession>A0ABP6L5R1</accession>
<keyword evidence="5" id="KW-1133">Transmembrane helix</keyword>
<dbReference type="PANTHER" id="PTHR30353">
    <property type="entry name" value="INNER MEMBRANE PROTEIN DEDA-RELATED"/>
    <property type="match status" value="1"/>
</dbReference>
<feature type="domain" description="VTT" evidence="8">
    <location>
        <begin position="5"/>
        <end position="97"/>
    </location>
</feature>
<evidence type="ECO:0000256" key="1">
    <source>
        <dbReference type="ARBA" id="ARBA00004651"/>
    </source>
</evidence>
<evidence type="ECO:0000256" key="4">
    <source>
        <dbReference type="ARBA" id="ARBA00022692"/>
    </source>
</evidence>
<evidence type="ECO:0000256" key="5">
    <source>
        <dbReference type="ARBA" id="ARBA00022989"/>
    </source>
</evidence>
<keyword evidence="4" id="KW-0812">Transmembrane</keyword>
<dbReference type="InterPro" id="IPR032818">
    <property type="entry name" value="DedA-like"/>
</dbReference>
<name>A0ABP6L5R1_9ACTN</name>
<proteinExistence type="inferred from homology"/>